<evidence type="ECO:0000313" key="3">
    <source>
        <dbReference type="EMBL" id="KXJ89708.1"/>
    </source>
</evidence>
<dbReference type="OrthoDB" id="29098at2759"/>
<dbReference type="PANTHER" id="PTHR13383:SF11">
    <property type="entry name" value="RIBONUCLEASE H2 SUBUNIT B"/>
    <property type="match status" value="1"/>
</dbReference>
<dbReference type="AlphaFoldDB" id="A0A136IXV9"/>
<proteinExistence type="predicted"/>
<dbReference type="InParanoid" id="A0A136IXV9"/>
<keyword evidence="4" id="KW-1185">Reference proteome</keyword>
<dbReference type="PANTHER" id="PTHR13383">
    <property type="entry name" value="RIBONUCLEASE H2 SUBUNIT B"/>
    <property type="match status" value="1"/>
</dbReference>
<evidence type="ECO:0000259" key="2">
    <source>
        <dbReference type="Pfam" id="PF09468"/>
    </source>
</evidence>
<name>A0A136IXV9_9PEZI</name>
<dbReference type="Gene3D" id="1.10.20.120">
    <property type="match status" value="1"/>
</dbReference>
<reference evidence="4" key="1">
    <citation type="submission" date="2016-02" db="EMBL/GenBank/DDBJ databases">
        <title>Draft genome sequence of Microdochium bolleyi, a fungal endophyte of beachgrass.</title>
        <authorList>
            <consortium name="DOE Joint Genome Institute"/>
            <person name="David A.S."/>
            <person name="May G."/>
            <person name="Haridas S."/>
            <person name="Lim J."/>
            <person name="Wang M."/>
            <person name="Labutti K."/>
            <person name="Lipzen A."/>
            <person name="Barry K."/>
            <person name="Grigoriev I.V."/>
        </authorList>
    </citation>
    <scope>NUCLEOTIDE SEQUENCE [LARGE SCALE GENOMIC DNA]</scope>
    <source>
        <strain evidence="4">J235TASD1</strain>
    </source>
</reference>
<sequence length="369" mass="39546">MVESRNQSEPKAFVASVTKDADLFIATTIDPLFLVLPAVAATPTGTSAKNDGKKLFLSGDDHFDSIAEFSPHLSEILHWGDGRIQKLLESRMMAICDTVDAGDESMFRFNEEKLLAELMGKALSLAEQALPKSMEEKFVAKALEAPVVGVRVRESTALDMEVATDSAPQNKDSDTASATPHKIEAAESQSSVFSTDTAASSASEVSATSTAATSAADAGESSPANLPSADLTPVVHASPEIVGLQRLRVAFSYICSAYLAPTRAASVKALLASRSKGVGPSAVDFEPLDAYLAKIAKMREDAASARSMSDYSRKRVLDDDEAADRAEKKRLKEEEDKRKKAGESRGVKNLKKVNTTGMKKMSDFFKKKA</sequence>
<evidence type="ECO:0000256" key="1">
    <source>
        <dbReference type="SAM" id="MobiDB-lite"/>
    </source>
</evidence>
<accession>A0A136IXV9</accession>
<dbReference type="STRING" id="196109.A0A136IXV9"/>
<dbReference type="GO" id="GO:0006401">
    <property type="term" value="P:RNA catabolic process"/>
    <property type="evidence" value="ECO:0007669"/>
    <property type="project" value="TreeGrafter"/>
</dbReference>
<dbReference type="GO" id="GO:0032299">
    <property type="term" value="C:ribonuclease H2 complex"/>
    <property type="evidence" value="ECO:0007669"/>
    <property type="project" value="InterPro"/>
</dbReference>
<protein>
    <submittedName>
        <fullName evidence="3">Ribonuclease H2, subunit B</fullName>
    </submittedName>
</protein>
<feature type="compositionally biased region" description="Basic and acidic residues" evidence="1">
    <location>
        <begin position="311"/>
        <end position="346"/>
    </location>
</feature>
<dbReference type="EMBL" id="KQ964254">
    <property type="protein sequence ID" value="KXJ89708.1"/>
    <property type="molecule type" value="Genomic_DNA"/>
</dbReference>
<feature type="region of interest" description="Disordered" evidence="1">
    <location>
        <begin position="307"/>
        <end position="369"/>
    </location>
</feature>
<feature type="compositionally biased region" description="Basic and acidic residues" evidence="1">
    <location>
        <begin position="360"/>
        <end position="369"/>
    </location>
</feature>
<dbReference type="InterPro" id="IPR040456">
    <property type="entry name" value="RNase_H2_suB"/>
</dbReference>
<dbReference type="Proteomes" id="UP000070501">
    <property type="component" value="Unassembled WGS sequence"/>
</dbReference>
<evidence type="ECO:0000313" key="4">
    <source>
        <dbReference type="Proteomes" id="UP000070501"/>
    </source>
</evidence>
<feature type="region of interest" description="Disordered" evidence="1">
    <location>
        <begin position="160"/>
        <end position="191"/>
    </location>
</feature>
<dbReference type="GO" id="GO:0005654">
    <property type="term" value="C:nucleoplasm"/>
    <property type="evidence" value="ECO:0007669"/>
    <property type="project" value="TreeGrafter"/>
</dbReference>
<dbReference type="InterPro" id="IPR019024">
    <property type="entry name" value="RNase_H2_suB_wHTH"/>
</dbReference>
<feature type="domain" description="Ribonuclease H2 subunit B wHTH" evidence="2">
    <location>
        <begin position="33"/>
        <end position="264"/>
    </location>
</feature>
<feature type="compositionally biased region" description="Polar residues" evidence="1">
    <location>
        <begin position="166"/>
        <end position="178"/>
    </location>
</feature>
<gene>
    <name evidence="3" type="ORF">Micbo1qcDRAFT_165037</name>
</gene>
<dbReference type="Pfam" id="PF09468">
    <property type="entry name" value="RNase_H2-Ydr279"/>
    <property type="match status" value="1"/>
</dbReference>
<organism evidence="3 4">
    <name type="scientific">Microdochium bolleyi</name>
    <dbReference type="NCBI Taxonomy" id="196109"/>
    <lineage>
        <taxon>Eukaryota</taxon>
        <taxon>Fungi</taxon>
        <taxon>Dikarya</taxon>
        <taxon>Ascomycota</taxon>
        <taxon>Pezizomycotina</taxon>
        <taxon>Sordariomycetes</taxon>
        <taxon>Xylariomycetidae</taxon>
        <taxon>Xylariales</taxon>
        <taxon>Microdochiaceae</taxon>
        <taxon>Microdochium</taxon>
    </lineage>
</organism>